<organism evidence="2 3">
    <name type="scientific">Hyperthermus butylicus (strain DSM 5456 / JCM 9403 / PLM1-5)</name>
    <dbReference type="NCBI Taxonomy" id="415426"/>
    <lineage>
        <taxon>Archaea</taxon>
        <taxon>Thermoproteota</taxon>
        <taxon>Thermoprotei</taxon>
        <taxon>Desulfurococcales</taxon>
        <taxon>Pyrodictiaceae</taxon>
        <taxon>Hyperthermus</taxon>
    </lineage>
</organism>
<dbReference type="OrthoDB" id="36608at2157"/>
<dbReference type="InterPro" id="IPR009051">
    <property type="entry name" value="Helical_ferredxn"/>
</dbReference>
<evidence type="ECO:0000259" key="1">
    <source>
        <dbReference type="PROSITE" id="PS51379"/>
    </source>
</evidence>
<protein>
    <submittedName>
        <fullName evidence="2">Fe-S oxidoreductase</fullName>
    </submittedName>
</protein>
<feature type="domain" description="4Fe-4S ferredoxin-type" evidence="1">
    <location>
        <begin position="5"/>
        <end position="34"/>
    </location>
</feature>
<dbReference type="GeneID" id="4782674"/>
<sequence>MDARERLASEAGRCAYCGFCEQACPTLPLGSHRGYGPRGRVLLARLLAEDKIEPTRELVASLYTCTLCGACLIYCPAGIDVVNVVRLARMLAAEKLVGEG</sequence>
<accession>A2BMS4</accession>
<dbReference type="GO" id="GO:0016491">
    <property type="term" value="F:oxidoreductase activity"/>
    <property type="evidence" value="ECO:0007669"/>
    <property type="project" value="UniProtKB-ARBA"/>
</dbReference>
<dbReference type="InterPro" id="IPR017896">
    <property type="entry name" value="4Fe4S_Fe-S-bd"/>
</dbReference>
<gene>
    <name evidence="2" type="ordered locus">Hbut_1461</name>
</gene>
<dbReference type="Proteomes" id="UP000002593">
    <property type="component" value="Chromosome"/>
</dbReference>
<dbReference type="Gene3D" id="1.10.1060.10">
    <property type="entry name" value="Alpha-helical ferredoxin"/>
    <property type="match status" value="1"/>
</dbReference>
<feature type="domain" description="4Fe-4S ferredoxin-type" evidence="1">
    <location>
        <begin position="56"/>
        <end position="87"/>
    </location>
</feature>
<keyword evidence="3" id="KW-1185">Reference proteome</keyword>
<dbReference type="EnsemblBacteria" id="ABM81285">
    <property type="protein sequence ID" value="ABM81285"/>
    <property type="gene ID" value="Hbut_1461"/>
</dbReference>
<evidence type="ECO:0000313" key="3">
    <source>
        <dbReference type="Proteomes" id="UP000002593"/>
    </source>
</evidence>
<reference evidence="2 3" key="1">
    <citation type="journal article" date="2007" name="Archaea">
        <title>The genome of Hyperthermus butylicus: a sulfur-reducing, peptide fermenting, neutrophilic Crenarchaeote growing up to 108 degrees C.</title>
        <authorList>
            <person name="Brugger K."/>
            <person name="Chen L."/>
            <person name="Stark M."/>
            <person name="Zibat A."/>
            <person name="Redder P."/>
            <person name="Ruepp A."/>
            <person name="Awayez M."/>
            <person name="She Q."/>
            <person name="Garrett R.A."/>
            <person name="Klenk H.P."/>
        </authorList>
    </citation>
    <scope>NUCLEOTIDE SEQUENCE [LARGE SCALE GENOMIC DNA]</scope>
    <source>
        <strain evidence="3">DSM 5456 / JCM 9403 / PLM1-5</strain>
    </source>
</reference>
<dbReference type="AlphaFoldDB" id="A2BMS4"/>
<dbReference type="GO" id="GO:0051536">
    <property type="term" value="F:iron-sulfur cluster binding"/>
    <property type="evidence" value="ECO:0007669"/>
    <property type="project" value="InterPro"/>
</dbReference>
<dbReference type="PROSITE" id="PS51379">
    <property type="entry name" value="4FE4S_FER_2"/>
    <property type="match status" value="2"/>
</dbReference>
<dbReference type="PANTHER" id="PTHR32479">
    <property type="entry name" value="GLYCOLATE OXIDASE IRON-SULFUR SUBUNIT"/>
    <property type="match status" value="1"/>
</dbReference>
<dbReference type="PROSITE" id="PS00198">
    <property type="entry name" value="4FE4S_FER_1"/>
    <property type="match status" value="2"/>
</dbReference>
<dbReference type="KEGG" id="hbu:Hbut_1461"/>
<name>A2BMS4_HYPBU</name>
<dbReference type="SUPFAM" id="SSF46548">
    <property type="entry name" value="alpha-helical ferredoxin"/>
    <property type="match status" value="1"/>
</dbReference>
<dbReference type="PANTHER" id="PTHR32479:SF17">
    <property type="entry name" value="GLYCOLATE OXIDASE IRON-SULFUR SUBUNIT"/>
    <property type="match status" value="1"/>
</dbReference>
<dbReference type="EMBL" id="CP000493">
    <property type="protein sequence ID" value="ABM81285.1"/>
    <property type="molecule type" value="Genomic_DNA"/>
</dbReference>
<dbReference type="STRING" id="415426.Hbut_1461"/>
<dbReference type="RefSeq" id="WP_011822603.1">
    <property type="nucleotide sequence ID" value="NC_008818.1"/>
</dbReference>
<dbReference type="InterPro" id="IPR017900">
    <property type="entry name" value="4Fe4S_Fe_S_CS"/>
</dbReference>
<proteinExistence type="predicted"/>
<dbReference type="Pfam" id="PF13183">
    <property type="entry name" value="Fer4_8"/>
    <property type="match status" value="1"/>
</dbReference>
<evidence type="ECO:0000313" key="2">
    <source>
        <dbReference type="EMBL" id="ABM81285.1"/>
    </source>
</evidence>
<dbReference type="HOGENOM" id="CLU_187361_0_0_2"/>
<dbReference type="eggNOG" id="arCOG00961">
    <property type="taxonomic scope" value="Archaea"/>
</dbReference>